<keyword evidence="2" id="KW-1185">Reference proteome</keyword>
<accession>A0A8J2VX12</accession>
<dbReference type="AlphaFoldDB" id="A0A8J2VX12"/>
<evidence type="ECO:0000313" key="1">
    <source>
        <dbReference type="EMBL" id="CAG9561263.1"/>
    </source>
</evidence>
<sequence>MGEVEVEGGGRGLLWRRQEAAGGTCKGGLETAGRRTRAAVRLSYQRLPPAARRAPPRVCGSLAVTIVPSPIAYYSPRDEGRLGRGRGEIGREAIGRERPQLLKRVSAEPSRYPCANSAPHWKTSKGLILIPDKHITSP</sequence>
<dbReference type="Proteomes" id="UP000789524">
    <property type="component" value="Unassembled WGS sequence"/>
</dbReference>
<organism evidence="1 2">
    <name type="scientific">Danaus chrysippus</name>
    <name type="common">African queen</name>
    <dbReference type="NCBI Taxonomy" id="151541"/>
    <lineage>
        <taxon>Eukaryota</taxon>
        <taxon>Metazoa</taxon>
        <taxon>Ecdysozoa</taxon>
        <taxon>Arthropoda</taxon>
        <taxon>Hexapoda</taxon>
        <taxon>Insecta</taxon>
        <taxon>Pterygota</taxon>
        <taxon>Neoptera</taxon>
        <taxon>Endopterygota</taxon>
        <taxon>Lepidoptera</taxon>
        <taxon>Glossata</taxon>
        <taxon>Ditrysia</taxon>
        <taxon>Papilionoidea</taxon>
        <taxon>Nymphalidae</taxon>
        <taxon>Danainae</taxon>
        <taxon>Danaini</taxon>
        <taxon>Danaina</taxon>
        <taxon>Danaus</taxon>
        <taxon>Anosia</taxon>
    </lineage>
</organism>
<proteinExistence type="predicted"/>
<comment type="caution">
    <text evidence="1">The sequence shown here is derived from an EMBL/GenBank/DDBJ whole genome shotgun (WGS) entry which is preliminary data.</text>
</comment>
<gene>
    <name evidence="1" type="ORF">DCHRY22_LOCUS2802</name>
</gene>
<evidence type="ECO:0000313" key="2">
    <source>
        <dbReference type="Proteomes" id="UP000789524"/>
    </source>
</evidence>
<dbReference type="EMBL" id="CAKASE010000046">
    <property type="protein sequence ID" value="CAG9561263.1"/>
    <property type="molecule type" value="Genomic_DNA"/>
</dbReference>
<name>A0A8J2VX12_9NEOP</name>
<protein>
    <submittedName>
        <fullName evidence="1">(African queen) hypothetical protein</fullName>
    </submittedName>
</protein>
<reference evidence="1" key="1">
    <citation type="submission" date="2021-09" db="EMBL/GenBank/DDBJ databases">
        <authorList>
            <person name="Martin H S."/>
        </authorList>
    </citation>
    <scope>NUCLEOTIDE SEQUENCE</scope>
</reference>